<feature type="region of interest" description="Disordered" evidence="1">
    <location>
        <begin position="80"/>
        <end position="181"/>
    </location>
</feature>
<dbReference type="AlphaFoldDB" id="A0A0R3S2G3"/>
<reference evidence="3" key="1">
    <citation type="submission" date="2017-02" db="UniProtKB">
        <authorList>
            <consortium name="WormBaseParasite"/>
        </authorList>
    </citation>
    <scope>IDENTIFICATION</scope>
</reference>
<keyword evidence="2" id="KW-1185">Reference proteome</keyword>
<evidence type="ECO:0000313" key="3">
    <source>
        <dbReference type="WBParaSite" id="EEL_0000889601-mRNA-1"/>
    </source>
</evidence>
<evidence type="ECO:0000313" key="2">
    <source>
        <dbReference type="Proteomes" id="UP000050640"/>
    </source>
</evidence>
<organism evidence="2 3">
    <name type="scientific">Elaeophora elaphi</name>
    <dbReference type="NCBI Taxonomy" id="1147741"/>
    <lineage>
        <taxon>Eukaryota</taxon>
        <taxon>Metazoa</taxon>
        <taxon>Ecdysozoa</taxon>
        <taxon>Nematoda</taxon>
        <taxon>Chromadorea</taxon>
        <taxon>Rhabditida</taxon>
        <taxon>Spirurina</taxon>
        <taxon>Spiruromorpha</taxon>
        <taxon>Filarioidea</taxon>
        <taxon>Onchocercidae</taxon>
        <taxon>Elaeophora</taxon>
    </lineage>
</organism>
<proteinExistence type="predicted"/>
<dbReference type="WBParaSite" id="EEL_0000889601-mRNA-1">
    <property type="protein sequence ID" value="EEL_0000889601-mRNA-1"/>
    <property type="gene ID" value="EEL_0000889601"/>
</dbReference>
<name>A0A0R3S2G3_9BILA</name>
<dbReference type="STRING" id="1147741.A0A0R3S2G3"/>
<accession>A0A0R3S2G3</accession>
<feature type="compositionally biased region" description="Basic and acidic residues" evidence="1">
    <location>
        <begin position="89"/>
        <end position="115"/>
    </location>
</feature>
<feature type="compositionally biased region" description="Basic residues" evidence="1">
    <location>
        <begin position="163"/>
        <end position="175"/>
    </location>
</feature>
<sequence length="181" mass="21298">MRQCWRRKAEQRPDFIEIVKRLRMVLQSQKLLTGQDRIVSTLDGIDSPKNSINLEEKSPDSVLSKQYDMDDKVTQRLVETTEETSTILRRGEDRASDPTLEKYKQSMEMKEEKSSVIRSISSNKVRKWHRRSSLPSPLLHRTSSGETSKKHFRKWIKPLASSRHARLNRYKNRSKQTKDKS</sequence>
<protein>
    <submittedName>
        <fullName evidence="3">PK_Tyr_Ser-Thr domain-containing protein</fullName>
    </submittedName>
</protein>
<evidence type="ECO:0000256" key="1">
    <source>
        <dbReference type="SAM" id="MobiDB-lite"/>
    </source>
</evidence>
<dbReference type="Proteomes" id="UP000050640">
    <property type="component" value="Unplaced"/>
</dbReference>